<dbReference type="Pfam" id="PF08284">
    <property type="entry name" value="RVP_2"/>
    <property type="match status" value="1"/>
</dbReference>
<dbReference type="OrthoDB" id="1424108at2759"/>
<accession>A0A371G6G4</accession>
<proteinExistence type="predicted"/>
<dbReference type="AlphaFoldDB" id="A0A371G6G4"/>
<evidence type="ECO:0000313" key="2">
    <source>
        <dbReference type="Proteomes" id="UP000257109"/>
    </source>
</evidence>
<name>A0A371G6G4_MUCPR</name>
<dbReference type="Proteomes" id="UP000257109">
    <property type="component" value="Unassembled WGS sequence"/>
</dbReference>
<gene>
    <name evidence="1" type="ORF">CR513_32792</name>
</gene>
<feature type="non-terminal residue" evidence="1">
    <location>
        <position position="1"/>
    </location>
</feature>
<dbReference type="EMBL" id="QJKJ01006655">
    <property type="protein sequence ID" value="RDX85923.1"/>
    <property type="molecule type" value="Genomic_DNA"/>
</dbReference>
<evidence type="ECO:0000313" key="1">
    <source>
        <dbReference type="EMBL" id="RDX85923.1"/>
    </source>
</evidence>
<organism evidence="1 2">
    <name type="scientific">Mucuna pruriens</name>
    <name type="common">Velvet bean</name>
    <name type="synonym">Dolichos pruriens</name>
    <dbReference type="NCBI Taxonomy" id="157652"/>
    <lineage>
        <taxon>Eukaryota</taxon>
        <taxon>Viridiplantae</taxon>
        <taxon>Streptophyta</taxon>
        <taxon>Embryophyta</taxon>
        <taxon>Tracheophyta</taxon>
        <taxon>Spermatophyta</taxon>
        <taxon>Magnoliopsida</taxon>
        <taxon>eudicotyledons</taxon>
        <taxon>Gunneridae</taxon>
        <taxon>Pentapetalae</taxon>
        <taxon>rosids</taxon>
        <taxon>fabids</taxon>
        <taxon>Fabales</taxon>
        <taxon>Fabaceae</taxon>
        <taxon>Papilionoideae</taxon>
        <taxon>50 kb inversion clade</taxon>
        <taxon>NPAAA clade</taxon>
        <taxon>indigoferoid/millettioid clade</taxon>
        <taxon>Phaseoleae</taxon>
        <taxon>Mucuna</taxon>
    </lineage>
</organism>
<keyword evidence="2" id="KW-1185">Reference proteome</keyword>
<reference evidence="1" key="1">
    <citation type="submission" date="2018-05" db="EMBL/GenBank/DDBJ databases">
        <title>Draft genome of Mucuna pruriens seed.</title>
        <authorList>
            <person name="Nnadi N.E."/>
            <person name="Vos R."/>
            <person name="Hasami M.H."/>
            <person name="Devisetty U.K."/>
            <person name="Aguiy J.C."/>
        </authorList>
    </citation>
    <scope>NUCLEOTIDE SEQUENCE [LARGE SCALE GENOMIC DNA]</scope>
    <source>
        <strain evidence="1">JCA_2017</strain>
    </source>
</reference>
<protein>
    <submittedName>
        <fullName evidence="1">Uncharacterized protein</fullName>
    </submittedName>
</protein>
<comment type="caution">
    <text evidence="1">The sequence shown here is derived from an EMBL/GenBank/DDBJ whole genome shotgun (WGS) entry which is preliminary data.</text>
</comment>
<sequence length="243" mass="27885">MGINPLQKALGQKLVLYSMRSLRRDPYSCRIYDEDNKVMVSHHKGGVGLTKGNRLESPSVGKSDQSNHFKTTRKVFALSGAKASEPKNLVKVCLPPSQLDIIHSMDWLSTNHVLINHSDKIVVVRTLVMGKDERFITTNEAKAFLKEKTQAYMLLSSLKVDRSMIVGDVAIMREFLGVFFEDMSSLIRVKSEDVLKTTFRTHYSHYEYMTREEHVEHLRVVLQVLKDKYSLPKDEKVLFQVKL</sequence>